<dbReference type="EMBL" id="LAZR01026729">
    <property type="protein sequence ID" value="KKL67841.1"/>
    <property type="molecule type" value="Genomic_DNA"/>
</dbReference>
<accession>A0A0F9ENM7</accession>
<sequence length="69" mass="7487">HMLSQSGEKKGKTRILLDAKATRPKIGKHVKNAATGKIGNACFFDLYGFSVKESVSKVRGCNKSFASRS</sequence>
<reference evidence="1" key="1">
    <citation type="journal article" date="2015" name="Nature">
        <title>Complex archaea that bridge the gap between prokaryotes and eukaryotes.</title>
        <authorList>
            <person name="Spang A."/>
            <person name="Saw J.H."/>
            <person name="Jorgensen S.L."/>
            <person name="Zaremba-Niedzwiedzka K."/>
            <person name="Martijn J."/>
            <person name="Lind A.E."/>
            <person name="van Eijk R."/>
            <person name="Schleper C."/>
            <person name="Guy L."/>
            <person name="Ettema T.J."/>
        </authorList>
    </citation>
    <scope>NUCLEOTIDE SEQUENCE</scope>
</reference>
<protein>
    <submittedName>
        <fullName evidence="1">Uncharacterized protein</fullName>
    </submittedName>
</protein>
<organism evidence="1">
    <name type="scientific">marine sediment metagenome</name>
    <dbReference type="NCBI Taxonomy" id="412755"/>
    <lineage>
        <taxon>unclassified sequences</taxon>
        <taxon>metagenomes</taxon>
        <taxon>ecological metagenomes</taxon>
    </lineage>
</organism>
<name>A0A0F9ENM7_9ZZZZ</name>
<gene>
    <name evidence="1" type="ORF">LCGC14_2130960</name>
</gene>
<feature type="non-terminal residue" evidence="1">
    <location>
        <position position="1"/>
    </location>
</feature>
<comment type="caution">
    <text evidence="1">The sequence shown here is derived from an EMBL/GenBank/DDBJ whole genome shotgun (WGS) entry which is preliminary data.</text>
</comment>
<dbReference type="AlphaFoldDB" id="A0A0F9ENM7"/>
<proteinExistence type="predicted"/>
<evidence type="ECO:0000313" key="1">
    <source>
        <dbReference type="EMBL" id="KKL67841.1"/>
    </source>
</evidence>